<evidence type="ECO:0000256" key="5">
    <source>
        <dbReference type="ARBA" id="ARBA00022989"/>
    </source>
</evidence>
<evidence type="ECO:0000256" key="9">
    <source>
        <dbReference type="SAM" id="Phobius"/>
    </source>
</evidence>
<evidence type="ECO:0000256" key="3">
    <source>
        <dbReference type="ARBA" id="ARBA00022801"/>
    </source>
</evidence>
<dbReference type="GeneID" id="37042923"/>
<dbReference type="GO" id="GO:0034389">
    <property type="term" value="P:lipid droplet organization"/>
    <property type="evidence" value="ECO:0007669"/>
    <property type="project" value="TreeGrafter"/>
</dbReference>
<dbReference type="EMBL" id="KZ819635">
    <property type="protein sequence ID" value="PWN91464.1"/>
    <property type="molecule type" value="Genomic_DNA"/>
</dbReference>
<feature type="region of interest" description="Disordered" evidence="8">
    <location>
        <begin position="124"/>
        <end position="153"/>
    </location>
</feature>
<evidence type="ECO:0000313" key="11">
    <source>
        <dbReference type="Proteomes" id="UP000245768"/>
    </source>
</evidence>
<gene>
    <name evidence="10" type="ORF">FA10DRAFT_265324</name>
</gene>
<organism evidence="10 11">
    <name type="scientific">Acaromyces ingoldii</name>
    <dbReference type="NCBI Taxonomy" id="215250"/>
    <lineage>
        <taxon>Eukaryota</taxon>
        <taxon>Fungi</taxon>
        <taxon>Dikarya</taxon>
        <taxon>Basidiomycota</taxon>
        <taxon>Ustilaginomycotina</taxon>
        <taxon>Exobasidiomycetes</taxon>
        <taxon>Exobasidiales</taxon>
        <taxon>Cryptobasidiaceae</taxon>
        <taxon>Acaromyces</taxon>
    </lineage>
</organism>
<evidence type="ECO:0000256" key="6">
    <source>
        <dbReference type="ARBA" id="ARBA00023098"/>
    </source>
</evidence>
<evidence type="ECO:0000256" key="8">
    <source>
        <dbReference type="SAM" id="MobiDB-lite"/>
    </source>
</evidence>
<evidence type="ECO:0000313" key="10">
    <source>
        <dbReference type="EMBL" id="PWN91464.1"/>
    </source>
</evidence>
<evidence type="ECO:0000256" key="7">
    <source>
        <dbReference type="ARBA" id="ARBA00023136"/>
    </source>
</evidence>
<reference evidence="10 11" key="1">
    <citation type="journal article" date="2018" name="Mol. Biol. Evol.">
        <title>Broad Genomic Sampling Reveals a Smut Pathogenic Ancestry of the Fungal Clade Ustilaginomycotina.</title>
        <authorList>
            <person name="Kijpornyongpan T."/>
            <person name="Mondo S.J."/>
            <person name="Barry K."/>
            <person name="Sandor L."/>
            <person name="Lee J."/>
            <person name="Lipzen A."/>
            <person name="Pangilinan J."/>
            <person name="LaButti K."/>
            <person name="Hainaut M."/>
            <person name="Henrissat B."/>
            <person name="Grigoriev I.V."/>
            <person name="Spatafora J.W."/>
            <person name="Aime M.C."/>
        </authorList>
    </citation>
    <scope>NUCLEOTIDE SEQUENCE [LARGE SCALE GENOMIC DNA]</scope>
    <source>
        <strain evidence="10 11">MCA 4198</strain>
    </source>
</reference>
<dbReference type="GO" id="GO:0008654">
    <property type="term" value="P:phospholipid biosynthetic process"/>
    <property type="evidence" value="ECO:0007669"/>
    <property type="project" value="TreeGrafter"/>
</dbReference>
<dbReference type="AlphaFoldDB" id="A0A316YRL6"/>
<dbReference type="InterPro" id="IPR019388">
    <property type="entry name" value="FIT"/>
</dbReference>
<dbReference type="Pfam" id="PF10261">
    <property type="entry name" value="FIT"/>
    <property type="match status" value="1"/>
</dbReference>
<dbReference type="FunCoup" id="A0A316YRL6">
    <property type="interactions" value="125"/>
</dbReference>
<dbReference type="InParanoid" id="A0A316YRL6"/>
<dbReference type="PANTHER" id="PTHR23129">
    <property type="entry name" value="ACYL-COENZYME A DIPHOSPHATASE FITM2"/>
    <property type="match status" value="1"/>
</dbReference>
<evidence type="ECO:0000256" key="1">
    <source>
        <dbReference type="ARBA" id="ARBA00004477"/>
    </source>
</evidence>
<keyword evidence="6" id="KW-0443">Lipid metabolism</keyword>
<dbReference type="STRING" id="215250.A0A316YRL6"/>
<keyword evidence="11" id="KW-1185">Reference proteome</keyword>
<keyword evidence="2 9" id="KW-0812">Transmembrane</keyword>
<dbReference type="OrthoDB" id="5579088at2759"/>
<keyword evidence="4" id="KW-0256">Endoplasmic reticulum</keyword>
<comment type="subcellular location">
    <subcellularLocation>
        <location evidence="1">Endoplasmic reticulum membrane</location>
        <topology evidence="1">Multi-pass membrane protein</topology>
    </subcellularLocation>
</comment>
<dbReference type="PANTHER" id="PTHR23129:SF0">
    <property type="entry name" value="ACYL-COENZYME A DIPHOSPHATASE FITM2"/>
    <property type="match status" value="1"/>
</dbReference>
<name>A0A316YRL6_9BASI</name>
<dbReference type="Proteomes" id="UP000245768">
    <property type="component" value="Unassembled WGS sequence"/>
</dbReference>
<feature type="transmembrane region" description="Helical" evidence="9">
    <location>
        <begin position="337"/>
        <end position="361"/>
    </location>
</feature>
<evidence type="ECO:0000256" key="4">
    <source>
        <dbReference type="ARBA" id="ARBA00022824"/>
    </source>
</evidence>
<keyword evidence="5 9" id="KW-1133">Transmembrane helix</keyword>
<protein>
    <submittedName>
        <fullName evidence="10">Uncharacterized protein</fullName>
    </submittedName>
</protein>
<keyword evidence="3" id="KW-0378">Hydrolase</keyword>
<feature type="transmembrane region" description="Helical" evidence="9">
    <location>
        <begin position="171"/>
        <end position="189"/>
    </location>
</feature>
<dbReference type="GO" id="GO:0010945">
    <property type="term" value="F:coenzyme A diphosphatase activity"/>
    <property type="evidence" value="ECO:0007669"/>
    <property type="project" value="InterPro"/>
</dbReference>
<accession>A0A316YRL6</accession>
<dbReference type="GO" id="GO:0005789">
    <property type="term" value="C:endoplasmic reticulum membrane"/>
    <property type="evidence" value="ECO:0007669"/>
    <property type="project" value="UniProtKB-SubCell"/>
</dbReference>
<dbReference type="RefSeq" id="XP_025378662.1">
    <property type="nucleotide sequence ID" value="XM_025521007.1"/>
</dbReference>
<dbReference type="GO" id="GO:0019915">
    <property type="term" value="P:lipid storage"/>
    <property type="evidence" value="ECO:0007669"/>
    <property type="project" value="InterPro"/>
</dbReference>
<keyword evidence="7 9" id="KW-0472">Membrane</keyword>
<evidence type="ECO:0000256" key="2">
    <source>
        <dbReference type="ARBA" id="ARBA00022692"/>
    </source>
</evidence>
<feature type="compositionally biased region" description="Low complexity" evidence="8">
    <location>
        <begin position="124"/>
        <end position="134"/>
    </location>
</feature>
<feature type="transmembrane region" description="Helical" evidence="9">
    <location>
        <begin position="28"/>
        <end position="47"/>
    </location>
</feature>
<proteinExistence type="predicted"/>
<sequence length="385" mass="41341">MASTQSKGKGKSKEVAKPLPLGLQPYHVFYLAGLSVLVVVGTAYSVLYSTHVYNVSLSASVTQHPLRSALDSNPLSQAPLAESARLPATIFADRRNWINRIFIKRAWGWTGLAFAAQALTLRAAPSSPTSPSSAKGKEKERQSSSSNSGNNEEAMARAEATIYSPLSRSTFRFLVATLLWGFFAAWFFGPPLMTRVLQWSGAVCYPMLPPTASSSLADDGFLIKGSVHPMFCYSRLPLTPQSSPELFQSGHAALTSASSDGSLKARFHGGHDISGHTYILVLSALYLLEDLTPFLPHLVPVALHPYLLQIIPARSWSVLDPFRASASISPSQATVNLAVALSILALIGLWAWCLFCTALFFHTPQEKASGLLAGLAASLLIPKGG</sequence>